<feature type="domain" description="NFACT protein C-terminal" evidence="8">
    <location>
        <begin position="970"/>
        <end position="1061"/>
    </location>
</feature>
<dbReference type="GO" id="GO:0043023">
    <property type="term" value="F:ribosomal large subunit binding"/>
    <property type="evidence" value="ECO:0007669"/>
    <property type="project" value="TreeGrafter"/>
</dbReference>
<reference evidence="9 10" key="1">
    <citation type="journal article" date="2015" name="Genome Biol. Evol.">
        <title>Phylogenomic analyses indicate that early fungi evolved digesting cell walls of algal ancestors of land plants.</title>
        <authorList>
            <person name="Chang Y."/>
            <person name="Wang S."/>
            <person name="Sekimoto S."/>
            <person name="Aerts A.L."/>
            <person name="Choi C."/>
            <person name="Clum A."/>
            <person name="LaButti K.M."/>
            <person name="Lindquist E.A."/>
            <person name="Yee Ngan C."/>
            <person name="Ohm R.A."/>
            <person name="Salamov A.A."/>
            <person name="Grigoriev I.V."/>
            <person name="Spatafora J.W."/>
            <person name="Berbee M.L."/>
        </authorList>
    </citation>
    <scope>NUCLEOTIDE SEQUENCE [LARGE SCALE GENOMIC DNA]</scope>
    <source>
        <strain evidence="9 10">NRRL 28638</strain>
    </source>
</reference>
<feature type="compositionally biased region" description="Polar residues" evidence="6">
    <location>
        <begin position="826"/>
        <end position="846"/>
    </location>
</feature>
<feature type="compositionally biased region" description="Polar residues" evidence="6">
    <location>
        <begin position="781"/>
        <end position="791"/>
    </location>
</feature>
<feature type="compositionally biased region" description="Basic and acidic residues" evidence="6">
    <location>
        <begin position="892"/>
        <end position="916"/>
    </location>
</feature>
<dbReference type="AlphaFoldDB" id="A0A137PD97"/>
<feature type="compositionally biased region" description="Polar residues" evidence="6">
    <location>
        <begin position="917"/>
        <end position="926"/>
    </location>
</feature>
<feature type="compositionally biased region" description="Basic and acidic residues" evidence="6">
    <location>
        <begin position="729"/>
        <end position="740"/>
    </location>
</feature>
<organism evidence="9 10">
    <name type="scientific">Conidiobolus coronatus (strain ATCC 28846 / CBS 209.66 / NRRL 28638)</name>
    <name type="common">Delacroixia coronata</name>
    <dbReference type="NCBI Taxonomy" id="796925"/>
    <lineage>
        <taxon>Eukaryota</taxon>
        <taxon>Fungi</taxon>
        <taxon>Fungi incertae sedis</taxon>
        <taxon>Zoopagomycota</taxon>
        <taxon>Entomophthoromycotina</taxon>
        <taxon>Entomophthoromycetes</taxon>
        <taxon>Entomophthorales</taxon>
        <taxon>Ancylistaceae</taxon>
        <taxon>Conidiobolus</taxon>
    </lineage>
</organism>
<dbReference type="Pfam" id="PF11923">
    <property type="entry name" value="NFACT-C"/>
    <property type="match status" value="1"/>
</dbReference>
<dbReference type="OrthoDB" id="207084at2759"/>
<evidence type="ECO:0000259" key="8">
    <source>
        <dbReference type="Pfam" id="PF11923"/>
    </source>
</evidence>
<feature type="compositionally biased region" description="Acidic residues" evidence="6">
    <location>
        <begin position="928"/>
        <end position="942"/>
    </location>
</feature>
<dbReference type="InterPro" id="IPR008532">
    <property type="entry name" value="NFACT_RNA-bd"/>
</dbReference>
<feature type="compositionally biased region" description="Basic residues" evidence="6">
    <location>
        <begin position="849"/>
        <end position="860"/>
    </location>
</feature>
<feature type="region of interest" description="Disordered" evidence="6">
    <location>
        <begin position="148"/>
        <end position="193"/>
    </location>
</feature>
<feature type="region of interest" description="Disordered" evidence="6">
    <location>
        <begin position="724"/>
        <end position="794"/>
    </location>
</feature>
<dbReference type="Pfam" id="PF05670">
    <property type="entry name" value="NFACT-R_1"/>
    <property type="match status" value="1"/>
</dbReference>
<dbReference type="FunFam" id="2.30.310.10:FF:000003">
    <property type="entry name" value="Zinc knuckle domain containing protein"/>
    <property type="match status" value="1"/>
</dbReference>
<feature type="compositionally biased region" description="Basic and acidic residues" evidence="6">
    <location>
        <begin position="943"/>
        <end position="953"/>
    </location>
</feature>
<evidence type="ECO:0000313" key="10">
    <source>
        <dbReference type="Proteomes" id="UP000070444"/>
    </source>
</evidence>
<evidence type="ECO:0000256" key="3">
    <source>
        <dbReference type="ARBA" id="ARBA00022490"/>
    </source>
</evidence>
<feature type="compositionally biased region" description="Acidic residues" evidence="6">
    <location>
        <begin position="768"/>
        <end position="779"/>
    </location>
</feature>
<feature type="compositionally biased region" description="Basic and acidic residues" evidence="6">
    <location>
        <begin position="149"/>
        <end position="185"/>
    </location>
</feature>
<keyword evidence="4" id="KW-0175">Coiled coil</keyword>
<comment type="subcellular location">
    <subcellularLocation>
        <location evidence="1">Cytoplasm</location>
    </subcellularLocation>
</comment>
<sequence length="1084" mass="123057">MKQRFTAIDIRASICDIKSRIVGLRLQNFYDLGGKTFLLKFSKPDRKEYLVIESGNRFHLTDFSREKSITPSPFSLKIRKHLRARRLTDVRQVGVDRIIDLVFSTDEGGPGTYHIICEFFASGNIILTDHEYTILSILRVVKPNTIKASPEDAKKDGKGVKKDDKKNQSGKKDKNKKNDQTEAKSEPNPFSMSVKDTYDVSSLSRQFEAADISKFINAVPKADKKDTLKKLVNDIYLFGPPLTEHVLIEVGLDPSEKNLANFDILEGSENLRKLQEALTMADQLILDFESKPSKGYVLFSDKGNKNAQTQESEQSKTDILNEFHPMLFNQHKNTPHKEYETFANAVDYFFSVIEDQKATMRSKAQEQAAQNKLETIKKEQMGRVDGLLQSEKTNEYKAQLIEENLEIVDQISMIVRSMVAAGQDWKDIQRTIEDEQRKQNYLATYIKELKLHLNMITLQLTDPYAQYDMCDDDDDDDFESHSSRSDTEHKPEYVSVDIDLSLTAYANARRYYGMKKSSKVKKEKTLAAAEQAFKSAEKKVLHDLKELQQNKPHTGVTKIRKPFWFEKFNWFISSERYLIISGRDMQQNELLVKRYLRKGDLYVHADLHGAASVIIKNPDGGPVPPGTLSQAGSMSVCYSKAWESKIVTSAWWVYDNQVSKTAPSGEYLTTGSFMIRGKKNFLPPSQLVYGFAYLFLVDETSTARHVQNRLASLRLDEEEAKPIIDNTEDISKSDKKKDDNSEAQNGSKSNQDSENEDGDSTDNGSDSDNAEDDFSDVEDQVSGQAEANSNDKYGLDYIEVEESSIIQELLGSSQPQDAQRVKKGTKQTNSSKPPPSASNQPKQKGQPTRAKKGKLKKIKKKYADQSDEEREMRMELLGSAKGPQPKGKKAKKLAEQRRIKEETEARRAKLRERDELNSQNDQSQADNELAEDQDPKDEQEDGEQTKLEDDEEVRQLLEEENVVVLDDEEVQNLSVFDSLVPYPTEEDNILFAIPVSAPYQSLNKYKYKIKLTPGNLKKGKASKQCMDVFLHHNELLPSEKEAFKIVPEMEALNTILAKVKLNAPNLEAMKKSNKAKTKAKAKAK</sequence>
<accession>A0A137PD97</accession>
<feature type="compositionally biased region" description="Polar residues" evidence="6">
    <location>
        <begin position="742"/>
        <end position="752"/>
    </location>
</feature>
<evidence type="ECO:0000259" key="7">
    <source>
        <dbReference type="Pfam" id="PF05670"/>
    </source>
</evidence>
<keyword evidence="10" id="KW-1185">Reference proteome</keyword>
<comment type="similarity">
    <text evidence="2">Belongs to the NEMF family.</text>
</comment>
<dbReference type="GO" id="GO:1990112">
    <property type="term" value="C:RQC complex"/>
    <property type="evidence" value="ECO:0007669"/>
    <property type="project" value="TreeGrafter"/>
</dbReference>
<protein>
    <recommendedName>
        <fullName evidence="5">Ribosome quality control complex subunit 2</fullName>
    </recommendedName>
</protein>
<dbReference type="GO" id="GO:1990116">
    <property type="term" value="P:ribosome-associated ubiquitin-dependent protein catabolic process"/>
    <property type="evidence" value="ECO:0007669"/>
    <property type="project" value="TreeGrafter"/>
</dbReference>
<dbReference type="STRING" id="796925.A0A137PD97"/>
<feature type="compositionally biased region" description="Polar residues" evidence="6">
    <location>
        <begin position="808"/>
        <end position="817"/>
    </location>
</feature>
<evidence type="ECO:0000256" key="2">
    <source>
        <dbReference type="ARBA" id="ARBA00008318"/>
    </source>
</evidence>
<proteinExistence type="inferred from homology"/>
<dbReference type="PANTHER" id="PTHR15239:SF6">
    <property type="entry name" value="RIBOSOME QUALITY CONTROL COMPLEX SUBUNIT NEMF"/>
    <property type="match status" value="1"/>
</dbReference>
<keyword evidence="3" id="KW-0963">Cytoplasm</keyword>
<dbReference type="OMA" id="MFLEFFA"/>
<dbReference type="EMBL" id="KQ964444">
    <property type="protein sequence ID" value="KXN72945.1"/>
    <property type="molecule type" value="Genomic_DNA"/>
</dbReference>
<evidence type="ECO:0000256" key="4">
    <source>
        <dbReference type="ARBA" id="ARBA00023054"/>
    </source>
</evidence>
<evidence type="ECO:0000256" key="5">
    <source>
        <dbReference type="ARBA" id="ARBA00070414"/>
    </source>
</evidence>
<feature type="domain" description="NFACT RNA-binding" evidence="7">
    <location>
        <begin position="567"/>
        <end position="677"/>
    </location>
</feature>
<evidence type="ECO:0000256" key="6">
    <source>
        <dbReference type="SAM" id="MobiDB-lite"/>
    </source>
</evidence>
<dbReference type="GO" id="GO:0000049">
    <property type="term" value="F:tRNA binding"/>
    <property type="evidence" value="ECO:0007669"/>
    <property type="project" value="TreeGrafter"/>
</dbReference>
<dbReference type="Gene3D" id="2.30.310.10">
    <property type="entry name" value="ibrinogen binding protein from staphylococcus aureus domain"/>
    <property type="match status" value="1"/>
</dbReference>
<dbReference type="Pfam" id="PF05833">
    <property type="entry name" value="NFACT_N"/>
    <property type="match status" value="1"/>
</dbReference>
<dbReference type="InterPro" id="IPR051608">
    <property type="entry name" value="RQC_Subunit_NEMF"/>
</dbReference>
<dbReference type="GO" id="GO:0072344">
    <property type="term" value="P:rescue of stalled ribosome"/>
    <property type="evidence" value="ECO:0007669"/>
    <property type="project" value="TreeGrafter"/>
</dbReference>
<feature type="region of interest" description="Disordered" evidence="6">
    <location>
        <begin position="808"/>
        <end position="953"/>
    </location>
</feature>
<gene>
    <name evidence="9" type="ORF">CONCODRAFT_68682</name>
</gene>
<dbReference type="InterPro" id="IPR021846">
    <property type="entry name" value="NFACT-C"/>
</dbReference>
<dbReference type="Proteomes" id="UP000070444">
    <property type="component" value="Unassembled WGS sequence"/>
</dbReference>
<evidence type="ECO:0000256" key="1">
    <source>
        <dbReference type="ARBA" id="ARBA00004496"/>
    </source>
</evidence>
<evidence type="ECO:0000313" key="9">
    <source>
        <dbReference type="EMBL" id="KXN72945.1"/>
    </source>
</evidence>
<name>A0A137PD97_CONC2</name>
<dbReference type="GO" id="GO:0005737">
    <property type="term" value="C:cytoplasm"/>
    <property type="evidence" value="ECO:0007669"/>
    <property type="project" value="UniProtKB-SubCell"/>
</dbReference>
<dbReference type="PANTHER" id="PTHR15239">
    <property type="entry name" value="NUCLEAR EXPORT MEDIATOR FACTOR NEMF"/>
    <property type="match status" value="1"/>
</dbReference>